<dbReference type="Proteomes" id="UP000029558">
    <property type="component" value="Chromosome"/>
</dbReference>
<name>A0AAC8VKN4_PISSA</name>
<reference evidence="1 2" key="1">
    <citation type="journal article" date="2014" name="Genome Announc.">
        <title>Comparative Genome Analysis of Two Isolates of the Fish Pathogen Piscirickettsia salmonis from Different Hosts Reveals Major Differences in Virulence-Associated Secretion Systems.</title>
        <authorList>
            <person name="Bohle H."/>
            <person name="Henriquez P."/>
            <person name="Grothusen H."/>
            <person name="Navas E."/>
            <person name="Sandoval A."/>
            <person name="Bustamante F."/>
            <person name="Bustos P."/>
            <person name="Mancilla M."/>
        </authorList>
    </citation>
    <scope>NUCLEOTIDE SEQUENCE [LARGE SCALE GENOMIC DNA]</scope>
    <source>
        <strain evidence="2">B1-32597</strain>
    </source>
</reference>
<evidence type="ECO:0000313" key="2">
    <source>
        <dbReference type="Proteomes" id="UP000029558"/>
    </source>
</evidence>
<dbReference type="AlphaFoldDB" id="A0AAC8VKN4"/>
<evidence type="ECO:0000313" key="1">
    <source>
        <dbReference type="EMBL" id="ALB24289.1"/>
    </source>
</evidence>
<organism evidence="1 2">
    <name type="scientific">Piscirickettsia salmonis</name>
    <dbReference type="NCBI Taxonomy" id="1238"/>
    <lineage>
        <taxon>Bacteria</taxon>
        <taxon>Pseudomonadati</taxon>
        <taxon>Pseudomonadota</taxon>
        <taxon>Gammaproteobacteria</taxon>
        <taxon>Thiotrichales</taxon>
        <taxon>Piscirickettsiaceae</taxon>
        <taxon>Piscirickettsia</taxon>
    </lineage>
</organism>
<dbReference type="RefSeq" id="WP_036773655.1">
    <property type="nucleotide sequence ID" value="NZ_CP012508.1"/>
</dbReference>
<sequence length="134" mass="15235">MSEGRGSFQTEETATRHHLRKLENYSPEFRHTYTILCRHHLEKKIFGELITSEQIGDKKLFTAICDLEKAGTLSILNLSLITALSCDNPQQEATNIVHCDQALAEIVEQARKYKELYTNEYVSVATSVGILHIQ</sequence>
<dbReference type="EMBL" id="CP012508">
    <property type="protein sequence ID" value="ALB24289.1"/>
    <property type="molecule type" value="Genomic_DNA"/>
</dbReference>
<accession>A0AAC8VKN4</accession>
<proteinExistence type="predicted"/>
<gene>
    <name evidence="1" type="ORF">KU39_3116</name>
</gene>
<protein>
    <submittedName>
        <fullName evidence="1">Transposase</fullName>
    </submittedName>
</protein>